<dbReference type="Proteomes" id="UP000619479">
    <property type="component" value="Unassembled WGS sequence"/>
</dbReference>
<dbReference type="SUPFAM" id="SSF101790">
    <property type="entry name" value="Aminomethyltransferase beta-barrel domain"/>
    <property type="match status" value="1"/>
</dbReference>
<dbReference type="InterPro" id="IPR028896">
    <property type="entry name" value="GcvT/YgfZ/DmdA"/>
</dbReference>
<feature type="domain" description="GCVT N-terminal" evidence="1">
    <location>
        <begin position="88"/>
        <end position="316"/>
    </location>
</feature>
<gene>
    <name evidence="2" type="ORF">Acy02nite_89070</name>
</gene>
<dbReference type="PANTHER" id="PTHR43757:SF2">
    <property type="entry name" value="AMINOMETHYLTRANSFERASE, MITOCHONDRIAL"/>
    <property type="match status" value="1"/>
</dbReference>
<dbReference type="PANTHER" id="PTHR43757">
    <property type="entry name" value="AMINOMETHYLTRANSFERASE"/>
    <property type="match status" value="1"/>
</dbReference>
<organism evidence="2 3">
    <name type="scientific">Actinoplanes cyaneus</name>
    <dbReference type="NCBI Taxonomy" id="52696"/>
    <lineage>
        <taxon>Bacteria</taxon>
        <taxon>Bacillati</taxon>
        <taxon>Actinomycetota</taxon>
        <taxon>Actinomycetes</taxon>
        <taxon>Micromonosporales</taxon>
        <taxon>Micromonosporaceae</taxon>
        <taxon>Actinoplanes</taxon>
    </lineage>
</organism>
<dbReference type="InterPro" id="IPR027266">
    <property type="entry name" value="TrmE/GcvT-like"/>
</dbReference>
<evidence type="ECO:0000313" key="2">
    <source>
        <dbReference type="EMBL" id="GID71026.1"/>
    </source>
</evidence>
<name>A0A919ITK6_9ACTN</name>
<dbReference type="InterPro" id="IPR029043">
    <property type="entry name" value="GcvT/YgfZ_C"/>
</dbReference>
<keyword evidence="3" id="KW-1185">Reference proteome</keyword>
<reference evidence="2" key="1">
    <citation type="submission" date="2021-01" db="EMBL/GenBank/DDBJ databases">
        <title>Whole genome shotgun sequence of Actinoplanes cyaneus NBRC 14990.</title>
        <authorList>
            <person name="Komaki H."/>
            <person name="Tamura T."/>
        </authorList>
    </citation>
    <scope>NUCLEOTIDE SEQUENCE</scope>
    <source>
        <strain evidence="2">NBRC 14990</strain>
    </source>
</reference>
<dbReference type="RefSeq" id="WP_203755631.1">
    <property type="nucleotide sequence ID" value="NZ_BAAAUC010000086.1"/>
</dbReference>
<evidence type="ECO:0000259" key="1">
    <source>
        <dbReference type="Pfam" id="PF01571"/>
    </source>
</evidence>
<dbReference type="Pfam" id="PF01571">
    <property type="entry name" value="GCV_T"/>
    <property type="match status" value="1"/>
</dbReference>
<evidence type="ECO:0000313" key="3">
    <source>
        <dbReference type="Proteomes" id="UP000619479"/>
    </source>
</evidence>
<dbReference type="Gene3D" id="3.30.1360.120">
    <property type="entry name" value="Probable tRNA modification gtpase trme, domain 1"/>
    <property type="match status" value="1"/>
</dbReference>
<dbReference type="InterPro" id="IPR006222">
    <property type="entry name" value="GCVT_N"/>
</dbReference>
<accession>A0A919ITK6</accession>
<dbReference type="EMBL" id="BOMH01000093">
    <property type="protein sequence ID" value="GID71026.1"/>
    <property type="molecule type" value="Genomic_DNA"/>
</dbReference>
<comment type="caution">
    <text evidence="2">The sequence shown here is derived from an EMBL/GenBank/DDBJ whole genome shotgun (WGS) entry which is preliminary data.</text>
</comment>
<proteinExistence type="predicted"/>
<protein>
    <recommendedName>
        <fullName evidence="1">GCVT N-terminal domain-containing protein</fullName>
    </recommendedName>
</protein>
<dbReference type="SUPFAM" id="SSF103025">
    <property type="entry name" value="Folate-binding domain"/>
    <property type="match status" value="1"/>
</dbReference>
<sequence>MSSAPPTQPWERGPRFSTALHSPLASDEWAWRKLPPAHPALLGTPHALTFRDPGDAFGAFEQRHGEPAGWYVLGGNIVAVTTWKGLSYQEQYAAVTDGAGVFPCGGMLYLSVSGPHAADLLDLLTPRRMQTLAVGQAAFIVFTTPEGTVDTEGVVLRDGEQSYQLSIGGDTQPPTWLHDAIAQFPDTRVEESPLSSFNIKGGNREAAMAALLHDDDAARLASVKPFRGIRVRTRAGADAWVVRTLIGLELWSGADGMREAYQQMAADAGTYTPCGWDVLASFRMECRDFAFYLAPLDIHRGTHLFDAGLGHLVTAAKTGPYIGAEALADPDRHVGRLWVAGLTATDPDHPERQVGDALRHAGSDQPAGYVTSAGWSPREQRQLCFVHLSPAVRPGDRVRFDDGTTWQVSTLPMR</sequence>
<dbReference type="AlphaFoldDB" id="A0A919ITK6"/>